<reference evidence="1 2" key="1">
    <citation type="submission" date="2015-04" db="EMBL/GenBank/DDBJ databases">
        <authorList>
            <person name="Heijne W.H."/>
            <person name="Fedorova N.D."/>
            <person name="Nierman W.C."/>
            <person name="Vollebregt A.W."/>
            <person name="Zhao Z."/>
            <person name="Wu L."/>
            <person name="Kumar M."/>
            <person name="Stam H."/>
            <person name="van den Berg M.A."/>
            <person name="Pel H.J."/>
        </authorList>
    </citation>
    <scope>NUCLEOTIDE SEQUENCE [LARGE SCALE GENOMIC DNA]</scope>
    <source>
        <strain evidence="1 2">CBS 393.64</strain>
    </source>
</reference>
<protein>
    <submittedName>
        <fullName evidence="1">Uncharacterized protein</fullName>
    </submittedName>
</protein>
<comment type="caution">
    <text evidence="1">The sequence shown here is derived from an EMBL/GenBank/DDBJ whole genome shotgun (WGS) entry which is preliminary data.</text>
</comment>
<keyword evidence="2" id="KW-1185">Reference proteome</keyword>
<gene>
    <name evidence="1" type="ORF">T310_8867</name>
</gene>
<proteinExistence type="predicted"/>
<dbReference type="RefSeq" id="XP_013323938.1">
    <property type="nucleotide sequence ID" value="XM_013468484.1"/>
</dbReference>
<accession>A0A0F4YHF2</accession>
<feature type="non-terminal residue" evidence="1">
    <location>
        <position position="1"/>
    </location>
</feature>
<sequence>PLSKPLSKEAHALGAARALAGLHARSPPGMQPAALAPCVAPIDRPYPSSNNAHDATRRGTALLGLACLESDSTSPLSPAARRSARLKWKMSRYRYRYE</sequence>
<dbReference type="AlphaFoldDB" id="A0A0F4YHF2"/>
<dbReference type="Proteomes" id="UP000053958">
    <property type="component" value="Unassembled WGS sequence"/>
</dbReference>
<evidence type="ECO:0000313" key="1">
    <source>
        <dbReference type="EMBL" id="KKA17326.1"/>
    </source>
</evidence>
<evidence type="ECO:0000313" key="2">
    <source>
        <dbReference type="Proteomes" id="UP000053958"/>
    </source>
</evidence>
<organism evidence="1 2">
    <name type="scientific">Rasamsonia emersonii (strain ATCC 16479 / CBS 393.64 / IMI 116815)</name>
    <dbReference type="NCBI Taxonomy" id="1408163"/>
    <lineage>
        <taxon>Eukaryota</taxon>
        <taxon>Fungi</taxon>
        <taxon>Dikarya</taxon>
        <taxon>Ascomycota</taxon>
        <taxon>Pezizomycotina</taxon>
        <taxon>Eurotiomycetes</taxon>
        <taxon>Eurotiomycetidae</taxon>
        <taxon>Eurotiales</taxon>
        <taxon>Trichocomaceae</taxon>
        <taxon>Rasamsonia</taxon>
    </lineage>
</organism>
<dbReference type="GeneID" id="25320990"/>
<name>A0A0F4YHF2_RASE3</name>
<dbReference type="EMBL" id="LASV01000668">
    <property type="protein sequence ID" value="KKA17326.1"/>
    <property type="molecule type" value="Genomic_DNA"/>
</dbReference>